<dbReference type="Proteomes" id="UP000244722">
    <property type="component" value="Unassembled WGS sequence"/>
</dbReference>
<evidence type="ECO:0000313" key="3">
    <source>
        <dbReference type="Proteomes" id="UP000244722"/>
    </source>
</evidence>
<evidence type="ECO:0000313" key="2">
    <source>
        <dbReference type="EMBL" id="PUU76763.1"/>
    </source>
</evidence>
<protein>
    <recommendedName>
        <fullName evidence="4">Necrosis inducing protein-domain-containing protein</fullName>
    </recommendedName>
</protein>
<gene>
    <name evidence="2" type="ORF">B9Z19DRAFT_1051440</name>
</gene>
<organism evidence="2 3">
    <name type="scientific">Tuber borchii</name>
    <name type="common">White truffle</name>
    <dbReference type="NCBI Taxonomy" id="42251"/>
    <lineage>
        <taxon>Eukaryota</taxon>
        <taxon>Fungi</taxon>
        <taxon>Dikarya</taxon>
        <taxon>Ascomycota</taxon>
        <taxon>Pezizomycotina</taxon>
        <taxon>Pezizomycetes</taxon>
        <taxon>Pezizales</taxon>
        <taxon>Tuberaceae</taxon>
        <taxon>Tuber</taxon>
    </lineage>
</organism>
<feature type="chain" id="PRO_5015618183" description="Necrosis inducing protein-domain-containing protein" evidence="1">
    <location>
        <begin position="20"/>
        <end position="281"/>
    </location>
</feature>
<name>A0A2T6ZMR0_TUBBO</name>
<evidence type="ECO:0000256" key="1">
    <source>
        <dbReference type="SAM" id="SignalP"/>
    </source>
</evidence>
<dbReference type="AlphaFoldDB" id="A0A2T6ZMR0"/>
<dbReference type="OrthoDB" id="10255963at2759"/>
<proteinExistence type="predicted"/>
<dbReference type="InterPro" id="IPR008701">
    <property type="entry name" value="NPP1"/>
</dbReference>
<dbReference type="Pfam" id="PF05630">
    <property type="entry name" value="NPP1"/>
    <property type="match status" value="1"/>
</dbReference>
<sequence>MRIAAFAAIGLAVLPRASANNPLDDSFVQKDMSSNGGLEVAFASRPMWHFGKSKGNNPCYPSAALINGNQHGTNPDKFPHAGTGCEDPGPAGGMGNPFPTYFTVNFCGGDELRVTYNLYFSHDGFSDGVIAKGHMHDWERIIVIWRRENNQWFRKELLKSFHTGYMHDNWDAVQNTIDYSNPDEQDGKNKEGAKIYVGWGKHAMFAQRNTGWNDEASQGCGREFRSRDWWYIPTKSDLINTAPGSSAGNEMSTKDWGSADHGPWVVAPMVCDAKEGGFIAC</sequence>
<accession>A0A2T6ZMR0</accession>
<evidence type="ECO:0008006" key="4">
    <source>
        <dbReference type="Google" id="ProtNLM"/>
    </source>
</evidence>
<comment type="caution">
    <text evidence="2">The sequence shown here is derived from an EMBL/GenBank/DDBJ whole genome shotgun (WGS) entry which is preliminary data.</text>
</comment>
<dbReference type="EMBL" id="NESQ01000177">
    <property type="protein sequence ID" value="PUU76763.1"/>
    <property type="molecule type" value="Genomic_DNA"/>
</dbReference>
<feature type="signal peptide" evidence="1">
    <location>
        <begin position="1"/>
        <end position="19"/>
    </location>
</feature>
<keyword evidence="3" id="KW-1185">Reference proteome</keyword>
<keyword evidence="1" id="KW-0732">Signal</keyword>
<dbReference type="STRING" id="42251.A0A2T6ZMR0"/>
<reference evidence="2 3" key="1">
    <citation type="submission" date="2017-04" db="EMBL/GenBank/DDBJ databases">
        <title>Draft genome sequence of Tuber borchii Vittad., a whitish edible truffle.</title>
        <authorList>
            <consortium name="DOE Joint Genome Institute"/>
            <person name="Murat C."/>
            <person name="Kuo A."/>
            <person name="Barry K.W."/>
            <person name="Clum A."/>
            <person name="Dockter R.B."/>
            <person name="Fauchery L."/>
            <person name="Iotti M."/>
            <person name="Kohler A."/>
            <person name="Labutti K."/>
            <person name="Lindquist E.A."/>
            <person name="Lipzen A."/>
            <person name="Ohm R.A."/>
            <person name="Wang M."/>
            <person name="Grigoriev I.V."/>
            <person name="Zambonelli A."/>
            <person name="Martin F.M."/>
        </authorList>
    </citation>
    <scope>NUCLEOTIDE SEQUENCE [LARGE SCALE GENOMIC DNA]</scope>
    <source>
        <strain evidence="2 3">Tbo3840</strain>
    </source>
</reference>